<evidence type="ECO:0000256" key="1">
    <source>
        <dbReference type="ARBA" id="ARBA00001946"/>
    </source>
</evidence>
<evidence type="ECO:0000256" key="8">
    <source>
        <dbReference type="ARBA" id="ARBA00022842"/>
    </source>
</evidence>
<evidence type="ECO:0000313" key="11">
    <source>
        <dbReference type="EMBL" id="BDU51617.1"/>
    </source>
</evidence>
<dbReference type="GO" id="GO:0046872">
    <property type="term" value="F:metal ion binding"/>
    <property type="evidence" value="ECO:0007669"/>
    <property type="project" value="UniProtKB-KW"/>
</dbReference>
<dbReference type="Gene3D" id="3.30.460.10">
    <property type="entry name" value="Beta Polymerase, domain 2"/>
    <property type="match status" value="1"/>
</dbReference>
<dbReference type="RefSeq" id="WP_307905487.1">
    <property type="nucleotide sequence ID" value="NZ_AP027060.1"/>
</dbReference>
<dbReference type="CDD" id="cd05403">
    <property type="entry name" value="NT_KNTase_like"/>
    <property type="match status" value="1"/>
</dbReference>
<dbReference type="KEGG" id="haby:HLVA_21860"/>
<keyword evidence="2" id="KW-1277">Toxin-antitoxin system</keyword>
<dbReference type="InterPro" id="IPR052038">
    <property type="entry name" value="Type-VII_TA_antitoxin"/>
</dbReference>
<gene>
    <name evidence="11" type="ORF">HLVA_21860</name>
</gene>
<dbReference type="PANTHER" id="PTHR33571:SF14">
    <property type="entry name" value="PROTEIN ADENYLYLTRANSFERASE MJ0435-RELATED"/>
    <property type="match status" value="1"/>
</dbReference>
<feature type="domain" description="Polymerase nucleotidyl transferase" evidence="10">
    <location>
        <begin position="19"/>
        <end position="82"/>
    </location>
</feature>
<reference evidence="11 12" key="1">
    <citation type="submission" date="2022-11" db="EMBL/GenBank/DDBJ databases">
        <title>Haliovirga abyssi gen. nov., sp. nov., a mesophilic fermentative bacterium isolated from the Iheya North hydrothermal field and the proposal of Haliovirgaceae fam. nov.</title>
        <authorList>
            <person name="Miyazaki U."/>
            <person name="Tame A."/>
            <person name="Miyazaki J."/>
            <person name="Takai K."/>
            <person name="Sawayama S."/>
            <person name="Kitajima M."/>
            <person name="Okamoto A."/>
            <person name="Nakagawa S."/>
        </authorList>
    </citation>
    <scope>NUCLEOTIDE SEQUENCE [LARGE SCALE GENOMIC DNA]</scope>
    <source>
        <strain evidence="11 12">IC12</strain>
        <plasmid evidence="11 12">pHIC</plasmid>
    </source>
</reference>
<accession>A0AAU9DGK3</accession>
<keyword evidence="3" id="KW-0808">Transferase</keyword>
<organism evidence="11 12">
    <name type="scientific">Haliovirga abyssi</name>
    <dbReference type="NCBI Taxonomy" id="2996794"/>
    <lineage>
        <taxon>Bacteria</taxon>
        <taxon>Fusobacteriati</taxon>
        <taxon>Fusobacteriota</taxon>
        <taxon>Fusobacteriia</taxon>
        <taxon>Fusobacteriales</taxon>
        <taxon>Haliovirgaceae</taxon>
        <taxon>Haliovirga</taxon>
    </lineage>
</organism>
<dbReference type="InterPro" id="IPR043519">
    <property type="entry name" value="NT_sf"/>
</dbReference>
<geneLocation type="plasmid" evidence="11 12">
    <name>pHIC</name>
</geneLocation>
<evidence type="ECO:0000256" key="7">
    <source>
        <dbReference type="ARBA" id="ARBA00022840"/>
    </source>
</evidence>
<protein>
    <submittedName>
        <fullName evidence="11">Nucleotidyltransferase</fullName>
    </submittedName>
</protein>
<keyword evidence="8" id="KW-0460">Magnesium</keyword>
<dbReference type="GO" id="GO:0016779">
    <property type="term" value="F:nucleotidyltransferase activity"/>
    <property type="evidence" value="ECO:0007669"/>
    <property type="project" value="UniProtKB-KW"/>
</dbReference>
<dbReference type="Proteomes" id="UP001321582">
    <property type="component" value="Plasmid pHIC"/>
</dbReference>
<keyword evidence="12" id="KW-1185">Reference proteome</keyword>
<sequence length="99" mass="11421">MTKEDILSKLREDYNVLGNKYGISKIGIFGSYATGNYNENSDIDILIKLKKPIGFKYFELIDFLEKELEKKVDIITEIGLNGIRVKDVEQTIKRSIIYV</sequence>
<comment type="similarity">
    <text evidence="9">Belongs to the MntA antitoxin family.</text>
</comment>
<evidence type="ECO:0000256" key="9">
    <source>
        <dbReference type="ARBA" id="ARBA00038276"/>
    </source>
</evidence>
<dbReference type="PANTHER" id="PTHR33571">
    <property type="entry name" value="SSL8005 PROTEIN"/>
    <property type="match status" value="1"/>
</dbReference>
<dbReference type="InterPro" id="IPR002934">
    <property type="entry name" value="Polymerase_NTP_transf_dom"/>
</dbReference>
<evidence type="ECO:0000259" key="10">
    <source>
        <dbReference type="Pfam" id="PF01909"/>
    </source>
</evidence>
<dbReference type="AlphaFoldDB" id="A0AAU9DGK3"/>
<evidence type="ECO:0000256" key="5">
    <source>
        <dbReference type="ARBA" id="ARBA00022723"/>
    </source>
</evidence>
<evidence type="ECO:0000256" key="6">
    <source>
        <dbReference type="ARBA" id="ARBA00022741"/>
    </source>
</evidence>
<evidence type="ECO:0000256" key="4">
    <source>
        <dbReference type="ARBA" id="ARBA00022695"/>
    </source>
</evidence>
<evidence type="ECO:0000313" key="12">
    <source>
        <dbReference type="Proteomes" id="UP001321582"/>
    </source>
</evidence>
<keyword evidence="6" id="KW-0547">Nucleotide-binding</keyword>
<dbReference type="SUPFAM" id="SSF81301">
    <property type="entry name" value="Nucleotidyltransferase"/>
    <property type="match status" value="1"/>
</dbReference>
<dbReference type="Pfam" id="PF01909">
    <property type="entry name" value="NTP_transf_2"/>
    <property type="match status" value="1"/>
</dbReference>
<evidence type="ECO:0000256" key="3">
    <source>
        <dbReference type="ARBA" id="ARBA00022679"/>
    </source>
</evidence>
<dbReference type="EMBL" id="AP027060">
    <property type="protein sequence ID" value="BDU51617.1"/>
    <property type="molecule type" value="Genomic_DNA"/>
</dbReference>
<keyword evidence="5" id="KW-0479">Metal-binding</keyword>
<keyword evidence="11" id="KW-0614">Plasmid</keyword>
<keyword evidence="7" id="KW-0067">ATP-binding</keyword>
<dbReference type="GO" id="GO:0005524">
    <property type="term" value="F:ATP binding"/>
    <property type="evidence" value="ECO:0007669"/>
    <property type="project" value="UniProtKB-KW"/>
</dbReference>
<keyword evidence="4" id="KW-0548">Nucleotidyltransferase</keyword>
<comment type="cofactor">
    <cofactor evidence="1">
        <name>Mg(2+)</name>
        <dbReference type="ChEBI" id="CHEBI:18420"/>
    </cofactor>
</comment>
<evidence type="ECO:0000256" key="2">
    <source>
        <dbReference type="ARBA" id="ARBA00022649"/>
    </source>
</evidence>
<name>A0AAU9DGK3_9FUSO</name>
<proteinExistence type="inferred from homology"/>